<name>A0A2S4V256_9BASI</name>
<comment type="similarity">
    <text evidence="3 8">Belongs to the carotenoid/retinoid oxidoreductase family.</text>
</comment>
<dbReference type="Proteomes" id="UP000239156">
    <property type="component" value="Unassembled WGS sequence"/>
</dbReference>
<dbReference type="EMBL" id="PKSL01000123">
    <property type="protein sequence ID" value="POW03587.1"/>
    <property type="molecule type" value="Genomic_DNA"/>
</dbReference>
<dbReference type="VEuPathDB" id="FungiDB:PSHT_10034"/>
<feature type="domain" description="Amine oxidase" evidence="9">
    <location>
        <begin position="29"/>
        <end position="294"/>
    </location>
</feature>
<dbReference type="PANTHER" id="PTHR43734:SF1">
    <property type="entry name" value="PHYTOENE DESATURASE"/>
    <property type="match status" value="1"/>
</dbReference>
<evidence type="ECO:0000313" key="10">
    <source>
        <dbReference type="EMBL" id="POW03587.1"/>
    </source>
</evidence>
<protein>
    <recommendedName>
        <fullName evidence="4">Phytoene desaturase</fullName>
    </recommendedName>
    <alternativeName>
        <fullName evidence="7">Phytoene desaturase (3,4-didehydrolycopene-forming)</fullName>
    </alternativeName>
</protein>
<keyword evidence="11" id="KW-1185">Reference proteome</keyword>
<organism evidence="10 11">
    <name type="scientific">Puccinia striiformis</name>
    <dbReference type="NCBI Taxonomy" id="27350"/>
    <lineage>
        <taxon>Eukaryota</taxon>
        <taxon>Fungi</taxon>
        <taxon>Dikarya</taxon>
        <taxon>Basidiomycota</taxon>
        <taxon>Pucciniomycotina</taxon>
        <taxon>Pucciniomycetes</taxon>
        <taxon>Pucciniales</taxon>
        <taxon>Pucciniaceae</taxon>
        <taxon>Puccinia</taxon>
    </lineage>
</organism>
<comment type="cofactor">
    <cofactor evidence="1">
        <name>NAD(+)</name>
        <dbReference type="ChEBI" id="CHEBI:57540"/>
    </cofactor>
</comment>
<dbReference type="NCBIfam" id="TIGR02734">
    <property type="entry name" value="crtI_fam"/>
    <property type="match status" value="1"/>
</dbReference>
<evidence type="ECO:0000256" key="1">
    <source>
        <dbReference type="ARBA" id="ARBA00001911"/>
    </source>
</evidence>
<gene>
    <name evidence="10" type="ORF">PSTT_10984</name>
</gene>
<dbReference type="GO" id="GO:0016117">
    <property type="term" value="P:carotenoid biosynthetic process"/>
    <property type="evidence" value="ECO:0007669"/>
    <property type="project" value="UniProtKB-KW"/>
</dbReference>
<dbReference type="InterPro" id="IPR002937">
    <property type="entry name" value="Amino_oxidase"/>
</dbReference>
<dbReference type="PANTHER" id="PTHR43734">
    <property type="entry name" value="PHYTOENE DESATURASE"/>
    <property type="match status" value="1"/>
</dbReference>
<evidence type="ECO:0000256" key="4">
    <source>
        <dbReference type="ARBA" id="ARBA00013293"/>
    </source>
</evidence>
<keyword evidence="6 8" id="KW-0560">Oxidoreductase</keyword>
<comment type="pathway">
    <text evidence="2 8">Carotenoid biosynthesis.</text>
</comment>
<evidence type="ECO:0000256" key="2">
    <source>
        <dbReference type="ARBA" id="ARBA00004829"/>
    </source>
</evidence>
<evidence type="ECO:0000313" key="11">
    <source>
        <dbReference type="Proteomes" id="UP000239156"/>
    </source>
</evidence>
<dbReference type="GO" id="GO:0016166">
    <property type="term" value="F:phytoene dehydrogenase activity"/>
    <property type="evidence" value="ECO:0007669"/>
    <property type="project" value="UniProtKB-ARBA"/>
</dbReference>
<dbReference type="Gene3D" id="3.50.50.60">
    <property type="entry name" value="FAD/NAD(P)-binding domain"/>
    <property type="match status" value="2"/>
</dbReference>
<evidence type="ECO:0000256" key="8">
    <source>
        <dbReference type="RuleBase" id="RU362075"/>
    </source>
</evidence>
<accession>A0A2S4V256</accession>
<dbReference type="Pfam" id="PF01593">
    <property type="entry name" value="Amino_oxidase"/>
    <property type="match status" value="1"/>
</dbReference>
<dbReference type="InterPro" id="IPR014105">
    <property type="entry name" value="Carotenoid/retinoid_OxRdtase"/>
</dbReference>
<evidence type="ECO:0000256" key="5">
    <source>
        <dbReference type="ARBA" id="ARBA00022746"/>
    </source>
</evidence>
<evidence type="ECO:0000259" key="9">
    <source>
        <dbReference type="Pfam" id="PF01593"/>
    </source>
</evidence>
<evidence type="ECO:0000256" key="6">
    <source>
        <dbReference type="ARBA" id="ARBA00023002"/>
    </source>
</evidence>
<dbReference type="VEuPathDB" id="FungiDB:PSTT_10984"/>
<sequence length="714" mass="81619">MVGTAPMQVEKSASVGQKKKVIIIGAGVGGLATAARLAKAGLEVTVVEKNNFSGGRCSLIEKDGFRFDRGPSFYLMPEIFEDLFDDLGERVDKWYHLKRCDPNYVVHFDDNQTVTLSSNMPKMKSEIERFEGKDGWARFLKFMSEGQTHYEVSIKQVLLKDYPTFLSILKLELVWMALKIHVFDKLHRRARDYFWSERLRRAFTFSSMYLGMSPYRAPATYNLLQYAEDMVPSWRISSPSAIGVITKKNGGRVLYSSPVKRILVSNDKKREAFGVELENGDRLEADVVISNADLVWTYSNLLPRTSYSQSLEKSQLTCSSISFYWSIKRKIPSLVTHQVFLAKEYRESFDIIFEGHSMPNQPSFYVNVPSRIDPSAAPAGKDAMIVLVPIGHLHANNLSNNWEKIVSHAREFVLHTMENTILQPGDLKEGERFSDLIEAESMNTPHTWEKDLNLFKGSILGLSHNIFQVINFRPHIKHDTIDKMYFVAEKVLNDLKVKIPWDLTVRSNRPITVDPVTDPSGRTTTLNKMSKPWFLDFEEHHWLLSLLIFPIVVLFRFTTKYYTLLFHCPLNHHVRAYEFTYRANPGKEKHEKPVNTLAMNEHMTGRHDHPTHGPPSLAHDLTLNTLMLVEKGQAKVGKLPLEGREGNSCTGSRTLRIMAWKERGYRQIVLDRLAPMLRARIGSFKRYVGGAGSFYAQGCITATATKMNIVQKRF</sequence>
<dbReference type="AlphaFoldDB" id="A0A2S4V256"/>
<dbReference type="InterPro" id="IPR036188">
    <property type="entry name" value="FAD/NAD-bd_sf"/>
</dbReference>
<proteinExistence type="inferred from homology"/>
<dbReference type="SUPFAM" id="SSF51905">
    <property type="entry name" value="FAD/NAD(P)-binding domain"/>
    <property type="match status" value="1"/>
</dbReference>
<reference evidence="10" key="1">
    <citation type="submission" date="2017-12" db="EMBL/GenBank/DDBJ databases">
        <title>Gene loss provides genomic basis for host adaptation in cereal stripe rust fungi.</title>
        <authorList>
            <person name="Xia C."/>
        </authorList>
    </citation>
    <scope>NUCLEOTIDE SEQUENCE [LARGE SCALE GENOMIC DNA]</scope>
    <source>
        <strain evidence="10">93-210</strain>
    </source>
</reference>
<keyword evidence="5 8" id="KW-0125">Carotenoid biosynthesis</keyword>
<evidence type="ECO:0000256" key="3">
    <source>
        <dbReference type="ARBA" id="ARBA00006046"/>
    </source>
</evidence>
<evidence type="ECO:0000256" key="7">
    <source>
        <dbReference type="ARBA" id="ARBA00034551"/>
    </source>
</evidence>
<dbReference type="FunFam" id="3.50.50.60:FF:000171">
    <property type="entry name" value="zeta-carotene-forming phytoene desaturase"/>
    <property type="match status" value="1"/>
</dbReference>
<comment type="caution">
    <text evidence="10">The sequence shown here is derived from an EMBL/GenBank/DDBJ whole genome shotgun (WGS) entry which is preliminary data.</text>
</comment>